<keyword evidence="2" id="KW-1185">Reference proteome</keyword>
<reference evidence="1 2" key="1">
    <citation type="submission" date="2024-02" db="EMBL/GenBank/DDBJ databases">
        <authorList>
            <person name="Vignale AGUSTIN F."/>
            <person name="Sosa J E."/>
            <person name="Modenutti C."/>
        </authorList>
    </citation>
    <scope>NUCLEOTIDE SEQUENCE [LARGE SCALE GENOMIC DNA]</scope>
</reference>
<evidence type="ECO:0000313" key="1">
    <source>
        <dbReference type="EMBL" id="CAK9169164.1"/>
    </source>
</evidence>
<dbReference type="EMBL" id="CAUOFW020005258">
    <property type="protein sequence ID" value="CAK9169164.1"/>
    <property type="molecule type" value="Genomic_DNA"/>
</dbReference>
<organism evidence="1 2">
    <name type="scientific">Ilex paraguariensis</name>
    <name type="common">yerba mate</name>
    <dbReference type="NCBI Taxonomy" id="185542"/>
    <lineage>
        <taxon>Eukaryota</taxon>
        <taxon>Viridiplantae</taxon>
        <taxon>Streptophyta</taxon>
        <taxon>Embryophyta</taxon>
        <taxon>Tracheophyta</taxon>
        <taxon>Spermatophyta</taxon>
        <taxon>Magnoliopsida</taxon>
        <taxon>eudicotyledons</taxon>
        <taxon>Gunneridae</taxon>
        <taxon>Pentapetalae</taxon>
        <taxon>asterids</taxon>
        <taxon>campanulids</taxon>
        <taxon>Aquifoliales</taxon>
        <taxon>Aquifoliaceae</taxon>
        <taxon>Ilex</taxon>
    </lineage>
</organism>
<dbReference type="Proteomes" id="UP001642360">
    <property type="component" value="Unassembled WGS sequence"/>
</dbReference>
<gene>
    <name evidence="1" type="ORF">ILEXP_LOCUS38610</name>
</gene>
<evidence type="ECO:0000313" key="2">
    <source>
        <dbReference type="Proteomes" id="UP001642360"/>
    </source>
</evidence>
<comment type="caution">
    <text evidence="1">The sequence shown here is derived from an EMBL/GenBank/DDBJ whole genome shotgun (WGS) entry which is preliminary data.</text>
</comment>
<proteinExistence type="predicted"/>
<accession>A0ABC8TIS7</accession>
<protein>
    <submittedName>
        <fullName evidence="1">Uncharacterized protein</fullName>
    </submittedName>
</protein>
<name>A0ABC8TIS7_9AQUA</name>
<dbReference type="AlphaFoldDB" id="A0ABC8TIS7"/>
<sequence length="158" mass="17313">MAHAREPHGFGCMQYVEPTDATEGKYQMDNTTCECKGASTTAANAAIATYAATQYSVAKKDPNHPSLGGPMNAMNSEGMMGQPSASVLAMKMYEEHMKHPHSMDSETSPVLMDANRMALIKSATNHQGYRIQNLHEQVLGKNKKRRRLLSPCVCVPIQ</sequence>